<dbReference type="KEGG" id="mbas:ALGA_1890"/>
<dbReference type="Proteomes" id="UP000218267">
    <property type="component" value="Chromosome"/>
</dbReference>
<evidence type="ECO:0000313" key="2">
    <source>
        <dbReference type="Proteomes" id="UP000218267"/>
    </source>
</evidence>
<dbReference type="PANTHER" id="PTHR39624:SF2">
    <property type="entry name" value="OSMC-LIKE PROTEIN"/>
    <property type="match status" value="1"/>
</dbReference>
<accession>A0A1Y1CIN2</accession>
<dbReference type="InterPro" id="IPR036102">
    <property type="entry name" value="OsmC/Ohrsf"/>
</dbReference>
<dbReference type="InterPro" id="IPR015946">
    <property type="entry name" value="KH_dom-like_a/b"/>
</dbReference>
<protein>
    <submittedName>
        <fullName evidence="1">Osmotically inducible protein OsmC</fullName>
    </submittedName>
</protein>
<name>A0A1Y1CIN2_9BACT</name>
<dbReference type="AlphaFoldDB" id="A0A1Y1CIN2"/>
<dbReference type="Gene3D" id="3.30.300.20">
    <property type="match status" value="1"/>
</dbReference>
<dbReference type="EMBL" id="AP018042">
    <property type="protein sequence ID" value="BAX80249.1"/>
    <property type="molecule type" value="Genomic_DNA"/>
</dbReference>
<evidence type="ECO:0000313" key="1">
    <source>
        <dbReference type="EMBL" id="BAX80249.1"/>
    </source>
</evidence>
<keyword evidence="2" id="KW-1185">Reference proteome</keyword>
<dbReference type="OrthoDB" id="290036at2"/>
<gene>
    <name evidence="1" type="ORF">ALGA_1890</name>
</gene>
<organism evidence="1 2">
    <name type="scientific">Labilibaculum antarcticum</name>
    <dbReference type="NCBI Taxonomy" id="1717717"/>
    <lineage>
        <taxon>Bacteria</taxon>
        <taxon>Pseudomonadati</taxon>
        <taxon>Bacteroidota</taxon>
        <taxon>Bacteroidia</taxon>
        <taxon>Marinilabiliales</taxon>
        <taxon>Marinifilaceae</taxon>
        <taxon>Labilibaculum</taxon>
    </lineage>
</organism>
<reference evidence="2" key="2">
    <citation type="journal article" date="2020" name="Antonie Van Leeuwenhoek">
        <title>Labilibaculum antarcticum sp. nov., a novel facultative anaerobic, psychrotorelant bacterium isolated from marine sediment of Antarctica.</title>
        <authorList>
            <person name="Watanabe M."/>
            <person name="Kojima H."/>
            <person name="Fukui M."/>
        </authorList>
    </citation>
    <scope>NUCLEOTIDE SEQUENCE [LARGE SCALE GENOMIC DNA]</scope>
    <source>
        <strain evidence="2">SPP2</strain>
    </source>
</reference>
<dbReference type="PANTHER" id="PTHR39624">
    <property type="entry name" value="PROTEIN INVOLVED IN RIMO-MEDIATED BETA-METHYLTHIOLATION OF RIBOSOMAL PROTEIN S12 YCAO"/>
    <property type="match status" value="1"/>
</dbReference>
<proteinExistence type="predicted"/>
<dbReference type="InterPro" id="IPR003718">
    <property type="entry name" value="OsmC/Ohr_fam"/>
</dbReference>
<dbReference type="RefSeq" id="WP_096429111.1">
    <property type="nucleotide sequence ID" value="NZ_AP018042.1"/>
</dbReference>
<reference evidence="1 2" key="1">
    <citation type="journal article" date="2018" name="Mar. Genomics">
        <title>Complete genome sequence of Marinifilaceae bacterium strain SPP2, isolated from the Antarctic marine sediment.</title>
        <authorList>
            <person name="Watanabe M."/>
            <person name="Kojima H."/>
            <person name="Fukui M."/>
        </authorList>
    </citation>
    <scope>NUCLEOTIDE SEQUENCE [LARGE SCALE GENOMIC DNA]</scope>
    <source>
        <strain evidence="1 2">SPP2</strain>
    </source>
</reference>
<sequence length="136" mass="14930">MITIKSKYLGDLRTECVHLQSGNKIFTDAPTDNQGKGEAFSPTDLLAASLGTCIMTIMGIVARDNNIDITGTELDITKIMASDPRRVSEVIVEFNFPNRNYTAEEKKIIESVAGTSPVPLSVHTQMTQSIKLNWAQ</sequence>
<dbReference type="SUPFAM" id="SSF82784">
    <property type="entry name" value="OsmC-like"/>
    <property type="match status" value="1"/>
</dbReference>
<dbReference type="Pfam" id="PF02566">
    <property type="entry name" value="OsmC"/>
    <property type="match status" value="1"/>
</dbReference>